<dbReference type="Pfam" id="PF02129">
    <property type="entry name" value="Peptidase_S15"/>
    <property type="match status" value="1"/>
</dbReference>
<accession>A0ABY9YTR1</accession>
<dbReference type="GO" id="GO:0016787">
    <property type="term" value="F:hydrolase activity"/>
    <property type="evidence" value="ECO:0007669"/>
    <property type="project" value="UniProtKB-KW"/>
</dbReference>
<keyword evidence="3" id="KW-1185">Reference proteome</keyword>
<reference evidence="2 3" key="1">
    <citation type="submission" date="2022-12" db="EMBL/GenBank/DDBJ databases">
        <title>Two new species, Stenotrophomonas aracearum and Stenotrophomonas oahuensis, isolated from Anthurium (Araceae family) in Hawaii.</title>
        <authorList>
            <person name="Chunag S.C."/>
            <person name="Dobhal S."/>
            <person name="Alvarez A."/>
            <person name="Arif M."/>
        </authorList>
    </citation>
    <scope>NUCLEOTIDE SEQUENCE [LARGE SCALE GENOMIC DNA]</scope>
    <source>
        <strain evidence="2 3">A5586</strain>
    </source>
</reference>
<feature type="domain" description="Xaa-Pro dipeptidyl-peptidase-like" evidence="1">
    <location>
        <begin position="24"/>
        <end position="149"/>
    </location>
</feature>
<dbReference type="InterPro" id="IPR000383">
    <property type="entry name" value="Xaa-Pro-like_dom"/>
</dbReference>
<dbReference type="Proteomes" id="UP001302072">
    <property type="component" value="Chromosome"/>
</dbReference>
<dbReference type="RefSeq" id="WP_311193419.1">
    <property type="nucleotide sequence ID" value="NZ_CP115541.1"/>
</dbReference>
<gene>
    <name evidence="2" type="ORF">PDM29_08550</name>
</gene>
<proteinExistence type="predicted"/>
<dbReference type="PANTHER" id="PTHR42103:SF2">
    <property type="entry name" value="AB HYDROLASE-1 DOMAIN-CONTAINING PROTEIN"/>
    <property type="match status" value="1"/>
</dbReference>
<evidence type="ECO:0000313" key="2">
    <source>
        <dbReference type="EMBL" id="WNH54312.1"/>
    </source>
</evidence>
<keyword evidence="2" id="KW-0378">Hydrolase</keyword>
<protein>
    <submittedName>
        <fullName evidence="2">Alpha/beta hydrolase</fullName>
    </submittedName>
</protein>
<dbReference type="EMBL" id="CP115541">
    <property type="protein sequence ID" value="WNH54312.1"/>
    <property type="molecule type" value="Genomic_DNA"/>
</dbReference>
<evidence type="ECO:0000313" key="3">
    <source>
        <dbReference type="Proteomes" id="UP001302072"/>
    </source>
</evidence>
<dbReference type="SUPFAM" id="SSF53474">
    <property type="entry name" value="alpha/beta-Hydrolases"/>
    <property type="match status" value="1"/>
</dbReference>
<organism evidence="2 3">
    <name type="scientific">Stenotrophomonas oahuensis</name>
    <dbReference type="NCBI Taxonomy" id="3003271"/>
    <lineage>
        <taxon>Bacteria</taxon>
        <taxon>Pseudomonadati</taxon>
        <taxon>Pseudomonadota</taxon>
        <taxon>Gammaproteobacteria</taxon>
        <taxon>Lysobacterales</taxon>
        <taxon>Lysobacteraceae</taxon>
        <taxon>Stenotrophomonas</taxon>
    </lineage>
</organism>
<dbReference type="Gene3D" id="3.40.50.1820">
    <property type="entry name" value="alpha/beta hydrolase"/>
    <property type="match status" value="1"/>
</dbReference>
<sequence length="224" mass="24109">MQNPPFPAESGTLTLAGPVGPLEVAVDLPKADVPTVPVIAVICHPLSTEGGSLHNKVVTMLATTLREMGITTVRFNFRSVGGSAGDFDHGVGEQDDLKAVVAWARAGNPQATLWLAGFSFGAFVSLRASAELQPQVLVSIAPPAGRWDFDGVQPPAQWLVIQGEQDEIVDPQAVYDWLEQLKLPHELVRMPETSHFFHRKLIDLRGALTHGLKQWLPTTGSPAA</sequence>
<evidence type="ECO:0000259" key="1">
    <source>
        <dbReference type="Pfam" id="PF02129"/>
    </source>
</evidence>
<dbReference type="InterPro" id="IPR029058">
    <property type="entry name" value="AB_hydrolase_fold"/>
</dbReference>
<name>A0ABY9YTR1_9GAMM</name>
<dbReference type="PANTHER" id="PTHR42103">
    <property type="entry name" value="ALPHA/BETA-HYDROLASES SUPERFAMILY PROTEIN"/>
    <property type="match status" value="1"/>
</dbReference>